<comment type="caution">
    <text evidence="1">The sequence shown here is derived from an EMBL/GenBank/DDBJ whole genome shotgun (WGS) entry which is preliminary data.</text>
</comment>
<reference evidence="1 2" key="1">
    <citation type="submission" date="2019-03" db="EMBL/GenBank/DDBJ databases">
        <title>Genomic Encyclopedia of Type Strains, Phase III (KMG-III): the genomes of soil and plant-associated and newly described type strains.</title>
        <authorList>
            <person name="Whitman W."/>
        </authorList>
    </citation>
    <scope>NUCLEOTIDE SEQUENCE [LARGE SCALE GENOMIC DNA]</scope>
    <source>
        <strain evidence="1 2">CECT 7378</strain>
    </source>
</reference>
<name>A0A4R6M442_9GAMM</name>
<dbReference type="InterPro" id="IPR008551">
    <property type="entry name" value="TANGO2"/>
</dbReference>
<gene>
    <name evidence="1" type="ORF">DFP79_3142</name>
</gene>
<sequence>MCSVTWVTDKSGYQIFFNRDEQKTRAAALAPKQMTLKGVDVLMPIDPVGGGSWISTNEAGLSLCLLNNYQGQVPEGELTSRGHFLKLLSNSTGLEQIAARFRVLTMESFAPFTLLVFVYGQTQVTGFCWDGKTVSIKKMQSPHFSSGVDLGEVCAYRRSVYDAIESPDFDSLIDFHRHHHASESHRSVCMHREDAQSVSFTFVQVSAQEQLMSYVAGPPCEKLSKTAIERNSVMLTRYTSLVC</sequence>
<dbReference type="RefSeq" id="WP_133504858.1">
    <property type="nucleotide sequence ID" value="NZ_SNXC01000015.1"/>
</dbReference>
<proteinExistence type="predicted"/>
<evidence type="ECO:0000313" key="1">
    <source>
        <dbReference type="EMBL" id="TDO95786.1"/>
    </source>
</evidence>
<protein>
    <submittedName>
        <fullName evidence="1">Transport and Golgi organization protein 2</fullName>
    </submittedName>
</protein>
<dbReference type="EMBL" id="SNXC01000015">
    <property type="protein sequence ID" value="TDO95786.1"/>
    <property type="molecule type" value="Genomic_DNA"/>
</dbReference>
<dbReference type="Proteomes" id="UP000294656">
    <property type="component" value="Unassembled WGS sequence"/>
</dbReference>
<dbReference type="AlphaFoldDB" id="A0A4R6M442"/>
<organism evidence="1 2">
    <name type="scientific">Marinomonas balearica</name>
    <dbReference type="NCBI Taxonomy" id="491947"/>
    <lineage>
        <taxon>Bacteria</taxon>
        <taxon>Pseudomonadati</taxon>
        <taxon>Pseudomonadota</taxon>
        <taxon>Gammaproteobacteria</taxon>
        <taxon>Oceanospirillales</taxon>
        <taxon>Oceanospirillaceae</taxon>
        <taxon>Marinomonas</taxon>
    </lineage>
</organism>
<accession>A0A4R6M442</accession>
<keyword evidence="2" id="KW-1185">Reference proteome</keyword>
<dbReference type="Pfam" id="PF05742">
    <property type="entry name" value="TANGO2"/>
    <property type="match status" value="1"/>
</dbReference>
<evidence type="ECO:0000313" key="2">
    <source>
        <dbReference type="Proteomes" id="UP000294656"/>
    </source>
</evidence>
<dbReference type="OrthoDB" id="1113830at2"/>